<feature type="region of interest" description="Disordered" evidence="1">
    <location>
        <begin position="26"/>
        <end position="48"/>
    </location>
</feature>
<reference evidence="2 3" key="1">
    <citation type="submission" date="2019-07" db="EMBL/GenBank/DDBJ databases">
        <title>WGS assembly of Gossypium tomentosum.</title>
        <authorList>
            <person name="Chen Z.J."/>
            <person name="Sreedasyam A."/>
            <person name="Ando A."/>
            <person name="Song Q."/>
            <person name="De L."/>
            <person name="Hulse-Kemp A."/>
            <person name="Ding M."/>
            <person name="Ye W."/>
            <person name="Kirkbride R."/>
            <person name="Jenkins J."/>
            <person name="Plott C."/>
            <person name="Lovell J."/>
            <person name="Lin Y.-M."/>
            <person name="Vaughn R."/>
            <person name="Liu B."/>
            <person name="Li W."/>
            <person name="Simpson S."/>
            <person name="Scheffler B."/>
            <person name="Saski C."/>
            <person name="Grover C."/>
            <person name="Hu G."/>
            <person name="Conover J."/>
            <person name="Carlson J."/>
            <person name="Shu S."/>
            <person name="Boston L."/>
            <person name="Williams M."/>
            <person name="Peterson D."/>
            <person name="Mcgee K."/>
            <person name="Jones D."/>
            <person name="Wendel J."/>
            <person name="Stelly D."/>
            <person name="Grimwood J."/>
            <person name="Schmutz J."/>
        </authorList>
    </citation>
    <scope>NUCLEOTIDE SEQUENCE [LARGE SCALE GENOMIC DNA]</scope>
    <source>
        <strain evidence="2">7179.01</strain>
    </source>
</reference>
<dbReference type="EMBL" id="CM017632">
    <property type="protein sequence ID" value="TYH49494.1"/>
    <property type="molecule type" value="Genomic_DNA"/>
</dbReference>
<proteinExistence type="predicted"/>
<evidence type="ECO:0000256" key="1">
    <source>
        <dbReference type="SAM" id="MobiDB-lite"/>
    </source>
</evidence>
<dbReference type="Proteomes" id="UP000322667">
    <property type="component" value="Chromosome D10"/>
</dbReference>
<evidence type="ECO:0000313" key="3">
    <source>
        <dbReference type="Proteomes" id="UP000322667"/>
    </source>
</evidence>
<organism evidence="2 3">
    <name type="scientific">Gossypium tomentosum</name>
    <name type="common">Hawaiian cotton</name>
    <name type="synonym">Gossypium sandvicense</name>
    <dbReference type="NCBI Taxonomy" id="34277"/>
    <lineage>
        <taxon>Eukaryota</taxon>
        <taxon>Viridiplantae</taxon>
        <taxon>Streptophyta</taxon>
        <taxon>Embryophyta</taxon>
        <taxon>Tracheophyta</taxon>
        <taxon>Spermatophyta</taxon>
        <taxon>Magnoliopsida</taxon>
        <taxon>eudicotyledons</taxon>
        <taxon>Gunneridae</taxon>
        <taxon>Pentapetalae</taxon>
        <taxon>rosids</taxon>
        <taxon>malvids</taxon>
        <taxon>Malvales</taxon>
        <taxon>Malvaceae</taxon>
        <taxon>Malvoideae</taxon>
        <taxon>Gossypium</taxon>
    </lineage>
</organism>
<protein>
    <submittedName>
        <fullName evidence="2">Uncharacterized protein</fullName>
    </submittedName>
</protein>
<keyword evidence="3" id="KW-1185">Reference proteome</keyword>
<accession>A0A5D2J4J4</accession>
<name>A0A5D2J4J4_GOSTO</name>
<evidence type="ECO:0000313" key="2">
    <source>
        <dbReference type="EMBL" id="TYH49494.1"/>
    </source>
</evidence>
<sequence length="48" mass="5687">MHKNKEILNPFSQTKKKMLKKIMINQTKKNVERKSNTRATRKQSLISS</sequence>
<dbReference type="AlphaFoldDB" id="A0A5D2J4J4"/>
<gene>
    <name evidence="2" type="ORF">ES332_D10G141200v1</name>
</gene>